<comment type="caution">
    <text evidence="2">The sequence shown here is derived from an EMBL/GenBank/DDBJ whole genome shotgun (WGS) entry which is preliminary data.</text>
</comment>
<name>A0AAV9GL88_9PEZI</name>
<accession>A0AAV9GL88</accession>
<reference evidence="2" key="2">
    <citation type="submission" date="2023-05" db="EMBL/GenBank/DDBJ databases">
        <authorList>
            <consortium name="Lawrence Berkeley National Laboratory"/>
            <person name="Steindorff A."/>
            <person name="Hensen N."/>
            <person name="Bonometti L."/>
            <person name="Westerberg I."/>
            <person name="Brannstrom I.O."/>
            <person name="Guillou S."/>
            <person name="Cros-Aarteil S."/>
            <person name="Calhoun S."/>
            <person name="Haridas S."/>
            <person name="Kuo A."/>
            <person name="Mondo S."/>
            <person name="Pangilinan J."/>
            <person name="Riley R."/>
            <person name="Labutti K."/>
            <person name="Andreopoulos B."/>
            <person name="Lipzen A."/>
            <person name="Chen C."/>
            <person name="Yanf M."/>
            <person name="Daum C."/>
            <person name="Ng V."/>
            <person name="Clum A."/>
            <person name="Ohm R."/>
            <person name="Martin F."/>
            <person name="Silar P."/>
            <person name="Natvig D."/>
            <person name="Lalanne C."/>
            <person name="Gautier V."/>
            <person name="Ament-Velasquez S.L."/>
            <person name="Kruys A."/>
            <person name="Hutchinson M.I."/>
            <person name="Powell A.J."/>
            <person name="Barry K."/>
            <person name="Miller A.N."/>
            <person name="Grigoriev I.V."/>
            <person name="Debuchy R."/>
            <person name="Gladieux P."/>
            <person name="Thoren M.H."/>
            <person name="Johannesson H."/>
        </authorList>
    </citation>
    <scope>NUCLEOTIDE SEQUENCE</scope>
    <source>
        <strain evidence="2">PSN243</strain>
    </source>
</reference>
<dbReference type="EMBL" id="MU865940">
    <property type="protein sequence ID" value="KAK4448983.1"/>
    <property type="molecule type" value="Genomic_DNA"/>
</dbReference>
<feature type="region of interest" description="Disordered" evidence="1">
    <location>
        <begin position="1"/>
        <end position="29"/>
    </location>
</feature>
<protein>
    <submittedName>
        <fullName evidence="2">Uncharacterized protein</fullName>
    </submittedName>
</protein>
<dbReference type="AlphaFoldDB" id="A0AAV9GL88"/>
<evidence type="ECO:0000313" key="2">
    <source>
        <dbReference type="EMBL" id="KAK4448983.1"/>
    </source>
</evidence>
<dbReference type="Proteomes" id="UP001321760">
    <property type="component" value="Unassembled WGS sequence"/>
</dbReference>
<gene>
    <name evidence="2" type="ORF">QBC34DRAFT_426061</name>
</gene>
<evidence type="ECO:0000313" key="3">
    <source>
        <dbReference type="Proteomes" id="UP001321760"/>
    </source>
</evidence>
<organism evidence="2 3">
    <name type="scientific">Podospora aff. communis PSN243</name>
    <dbReference type="NCBI Taxonomy" id="3040156"/>
    <lineage>
        <taxon>Eukaryota</taxon>
        <taxon>Fungi</taxon>
        <taxon>Dikarya</taxon>
        <taxon>Ascomycota</taxon>
        <taxon>Pezizomycotina</taxon>
        <taxon>Sordariomycetes</taxon>
        <taxon>Sordariomycetidae</taxon>
        <taxon>Sordariales</taxon>
        <taxon>Podosporaceae</taxon>
        <taxon>Podospora</taxon>
    </lineage>
</organism>
<reference evidence="2" key="1">
    <citation type="journal article" date="2023" name="Mol. Phylogenet. Evol.">
        <title>Genome-scale phylogeny and comparative genomics of the fungal order Sordariales.</title>
        <authorList>
            <person name="Hensen N."/>
            <person name="Bonometti L."/>
            <person name="Westerberg I."/>
            <person name="Brannstrom I.O."/>
            <person name="Guillou S."/>
            <person name="Cros-Aarteil S."/>
            <person name="Calhoun S."/>
            <person name="Haridas S."/>
            <person name="Kuo A."/>
            <person name="Mondo S."/>
            <person name="Pangilinan J."/>
            <person name="Riley R."/>
            <person name="LaButti K."/>
            <person name="Andreopoulos B."/>
            <person name="Lipzen A."/>
            <person name="Chen C."/>
            <person name="Yan M."/>
            <person name="Daum C."/>
            <person name="Ng V."/>
            <person name="Clum A."/>
            <person name="Steindorff A."/>
            <person name="Ohm R.A."/>
            <person name="Martin F."/>
            <person name="Silar P."/>
            <person name="Natvig D.O."/>
            <person name="Lalanne C."/>
            <person name="Gautier V."/>
            <person name="Ament-Velasquez S.L."/>
            <person name="Kruys A."/>
            <person name="Hutchinson M.I."/>
            <person name="Powell A.J."/>
            <person name="Barry K."/>
            <person name="Miller A.N."/>
            <person name="Grigoriev I.V."/>
            <person name="Debuchy R."/>
            <person name="Gladieux P."/>
            <person name="Hiltunen Thoren M."/>
            <person name="Johannesson H."/>
        </authorList>
    </citation>
    <scope>NUCLEOTIDE SEQUENCE</scope>
    <source>
        <strain evidence="2">PSN243</strain>
    </source>
</reference>
<keyword evidence="3" id="KW-1185">Reference proteome</keyword>
<feature type="region of interest" description="Disordered" evidence="1">
    <location>
        <begin position="113"/>
        <end position="179"/>
    </location>
</feature>
<evidence type="ECO:0000256" key="1">
    <source>
        <dbReference type="SAM" id="MobiDB-lite"/>
    </source>
</evidence>
<proteinExistence type="predicted"/>
<sequence length="289" mass="32021">MAQPFQNTAGPVSTPANFDSDKSGGAPPSSIVDCTARDWTLLAHRRRTGAERFLSRLCLLPTRGARAKRASIAAVGDQEALRWCGSFRSSLNTFCALSALQGVGRRGVQGRLLQNGQTKENRASVPAVRNPSMRGQVWPDPGACHLPAPLQPPLQRGQRSELRQNRNPPEGPDGEHRGVSNLRSLSIHRHNFDLILHSFSILHHSSFILPPTSLNPSSFAMCSFEQTTYAGCCGMEGSIKPMAYSCKIWVRCTYGPCRYDKRRDRVFKVISYEMCDACKEIYRFVNLNG</sequence>
<feature type="compositionally biased region" description="Polar residues" evidence="1">
    <location>
        <begin position="1"/>
        <end position="17"/>
    </location>
</feature>